<proteinExistence type="predicted"/>
<protein>
    <submittedName>
        <fullName evidence="1">Uncharacterized protein</fullName>
    </submittedName>
</protein>
<keyword evidence="2" id="KW-1185">Reference proteome</keyword>
<dbReference type="Proteomes" id="UP000250025">
    <property type="component" value="Chromosome"/>
</dbReference>
<name>A0A2Z2HIJ0_9GAMM</name>
<reference evidence="1 2" key="1">
    <citation type="journal article" date="2017" name="Int. J. Syst. Evol. Microbiol.">
        <title>Kushneria konosiri sp. nov., isolated from the Korean salt-fermented seafood Daemi-jeot.</title>
        <authorList>
            <person name="Yun J.H."/>
            <person name="Park S.K."/>
            <person name="Lee J.Y."/>
            <person name="Jung M.J."/>
            <person name="Bae J.W."/>
        </authorList>
    </citation>
    <scope>NUCLEOTIDE SEQUENCE [LARGE SCALE GENOMIC DNA]</scope>
    <source>
        <strain evidence="1 2">X49</strain>
    </source>
</reference>
<dbReference type="EMBL" id="CP021323">
    <property type="protein sequence ID" value="ARS53251.1"/>
    <property type="molecule type" value="Genomic_DNA"/>
</dbReference>
<dbReference type="AlphaFoldDB" id="A0A2Z2HIJ0"/>
<organism evidence="1 2">
    <name type="scientific">Kushneria konosiri</name>
    <dbReference type="NCBI Taxonomy" id="698828"/>
    <lineage>
        <taxon>Bacteria</taxon>
        <taxon>Pseudomonadati</taxon>
        <taxon>Pseudomonadota</taxon>
        <taxon>Gammaproteobacteria</taxon>
        <taxon>Oceanospirillales</taxon>
        <taxon>Halomonadaceae</taxon>
        <taxon>Kushneria</taxon>
    </lineage>
</organism>
<evidence type="ECO:0000313" key="2">
    <source>
        <dbReference type="Proteomes" id="UP000250025"/>
    </source>
</evidence>
<accession>A0A2Z2HIJ0</accession>
<sequence>MSFTGQGLLIGLELLFAASPYLGQMLGMSLPGTRHQLLALRKLMSTASIFLSTGERLPPLVQSIGKAP</sequence>
<gene>
    <name evidence="1" type="ORF">B9G99_10615</name>
</gene>
<dbReference type="KEGG" id="kus:B9G99_10615"/>
<evidence type="ECO:0000313" key="1">
    <source>
        <dbReference type="EMBL" id="ARS53251.1"/>
    </source>
</evidence>